<name>A0ABU7D4S8_9TELE</name>
<proteinExistence type="predicted"/>
<accession>A0ABU7D4S8</accession>
<organism evidence="1 2">
    <name type="scientific">Characodon lateralis</name>
    <dbReference type="NCBI Taxonomy" id="208331"/>
    <lineage>
        <taxon>Eukaryota</taxon>
        <taxon>Metazoa</taxon>
        <taxon>Chordata</taxon>
        <taxon>Craniata</taxon>
        <taxon>Vertebrata</taxon>
        <taxon>Euteleostomi</taxon>
        <taxon>Actinopterygii</taxon>
        <taxon>Neopterygii</taxon>
        <taxon>Teleostei</taxon>
        <taxon>Neoteleostei</taxon>
        <taxon>Acanthomorphata</taxon>
        <taxon>Ovalentaria</taxon>
        <taxon>Atherinomorphae</taxon>
        <taxon>Cyprinodontiformes</taxon>
        <taxon>Goodeidae</taxon>
        <taxon>Characodon</taxon>
    </lineage>
</organism>
<reference evidence="1 2" key="1">
    <citation type="submission" date="2021-06" db="EMBL/GenBank/DDBJ databases">
        <authorList>
            <person name="Palmer J.M."/>
        </authorList>
    </citation>
    <scope>NUCLEOTIDE SEQUENCE [LARGE SCALE GENOMIC DNA]</scope>
    <source>
        <strain evidence="1 2">CL_MEX2019</strain>
        <tissue evidence="1">Muscle</tissue>
    </source>
</reference>
<dbReference type="Proteomes" id="UP001352852">
    <property type="component" value="Unassembled WGS sequence"/>
</dbReference>
<evidence type="ECO:0000313" key="1">
    <source>
        <dbReference type="EMBL" id="MED6268723.1"/>
    </source>
</evidence>
<comment type="caution">
    <text evidence="1">The sequence shown here is derived from an EMBL/GenBank/DDBJ whole genome shotgun (WGS) entry which is preliminary data.</text>
</comment>
<protein>
    <submittedName>
        <fullName evidence="1">Uncharacterized protein</fullName>
    </submittedName>
</protein>
<dbReference type="EMBL" id="JAHUTJ010011086">
    <property type="protein sequence ID" value="MED6268723.1"/>
    <property type="molecule type" value="Genomic_DNA"/>
</dbReference>
<evidence type="ECO:0000313" key="2">
    <source>
        <dbReference type="Proteomes" id="UP001352852"/>
    </source>
</evidence>
<gene>
    <name evidence="1" type="ORF">CHARACLAT_025258</name>
</gene>
<keyword evidence="2" id="KW-1185">Reference proteome</keyword>
<sequence>MILAHLLYPVSLAAISRLDAPGGCCSVVQSVECQAPVSSLIYTDSDKQTVPDFLKAIVLLSQPSPLIIQPKVTCLSYLLCGDHCLPPTEVSPLGFKFYPRQKQ</sequence>